<evidence type="ECO:0000313" key="2">
    <source>
        <dbReference type="EMBL" id="NDK38940.1"/>
    </source>
</evidence>
<proteinExistence type="predicted"/>
<keyword evidence="1" id="KW-0175">Coiled coil</keyword>
<comment type="caution">
    <text evidence="2">The sequence shown here is derived from an EMBL/GenBank/DDBJ whole genome shotgun (WGS) entry which is preliminary data.</text>
</comment>
<keyword evidence="3" id="KW-1185">Reference proteome</keyword>
<name>A0ABX0AFL0_9GAMM</name>
<dbReference type="PANTHER" id="PTHR38043">
    <property type="entry name" value="PROTEIN HEMX"/>
    <property type="match status" value="1"/>
</dbReference>
<dbReference type="InterPro" id="IPR007470">
    <property type="entry name" value="HemX"/>
</dbReference>
<reference evidence="2 3" key="1">
    <citation type="submission" date="2018-07" db="EMBL/GenBank/DDBJ databases">
        <title>Whole genome Sequencing of Pseudoxanthomonas gei KCTC 32298 (T).</title>
        <authorList>
            <person name="Kumar S."/>
            <person name="Bansal K."/>
            <person name="Kaur A."/>
            <person name="Patil P."/>
            <person name="Sharma S."/>
            <person name="Patil P.B."/>
        </authorList>
    </citation>
    <scope>NUCLEOTIDE SEQUENCE [LARGE SCALE GENOMIC DNA]</scope>
    <source>
        <strain evidence="2 3">KCTC 32298</strain>
    </source>
</reference>
<evidence type="ECO:0000313" key="3">
    <source>
        <dbReference type="Proteomes" id="UP001429354"/>
    </source>
</evidence>
<dbReference type="Pfam" id="PF04375">
    <property type="entry name" value="HemX"/>
    <property type="match status" value="1"/>
</dbReference>
<sequence>MMWRAGATRAQAHVAETEQRIAALEQRIEALRRDQRAQTQRIVDAAATNRVLRDEVLGLSQRGALLEDSVSKLADPTRHGAQALRMDEVELLLSQAQQRLDIADDLDGARRAYTLADGVLQGIDDPRLLNLRQTLAQERQVLDALGAGPHAALALRLDRFAGQLRALPTRPPVDTAAQPVWQRLLSPLVEVRRTGGNTIVAPDQRSTGEAALQIELGLARAALERDDSAAFRASLARVDAWLLRLWPESPALRQRRNELKLLREAELRPALPELGSTLKQLRQWRGSGAAIDVPPPVASNAATPRIRTE</sequence>
<dbReference type="Proteomes" id="UP001429354">
    <property type="component" value="Unassembled WGS sequence"/>
</dbReference>
<evidence type="ECO:0008006" key="4">
    <source>
        <dbReference type="Google" id="ProtNLM"/>
    </source>
</evidence>
<accession>A0ABX0AFL0</accession>
<protein>
    <recommendedName>
        <fullName evidence="4">Uroporphyrin-3 C-methyltransferase</fullName>
    </recommendedName>
</protein>
<dbReference type="PANTHER" id="PTHR38043:SF1">
    <property type="entry name" value="PROTEIN HEMX"/>
    <property type="match status" value="1"/>
</dbReference>
<organism evidence="2 3">
    <name type="scientific">Pseudoxanthomonas gei</name>
    <dbReference type="NCBI Taxonomy" id="1383030"/>
    <lineage>
        <taxon>Bacteria</taxon>
        <taxon>Pseudomonadati</taxon>
        <taxon>Pseudomonadota</taxon>
        <taxon>Gammaproteobacteria</taxon>
        <taxon>Lysobacterales</taxon>
        <taxon>Lysobacteraceae</taxon>
        <taxon>Pseudoxanthomonas</taxon>
    </lineage>
</organism>
<evidence type="ECO:0000256" key="1">
    <source>
        <dbReference type="SAM" id="Coils"/>
    </source>
</evidence>
<feature type="coiled-coil region" evidence="1">
    <location>
        <begin position="7"/>
        <end position="41"/>
    </location>
</feature>
<dbReference type="EMBL" id="QOVG01000005">
    <property type="protein sequence ID" value="NDK38940.1"/>
    <property type="molecule type" value="Genomic_DNA"/>
</dbReference>
<gene>
    <name evidence="2" type="ORF">DT603_08815</name>
</gene>